<dbReference type="EMBL" id="CAJNDS010000724">
    <property type="protein sequence ID" value="CAE7230443.1"/>
    <property type="molecule type" value="Genomic_DNA"/>
</dbReference>
<dbReference type="OrthoDB" id="198609at2759"/>
<keyword evidence="2" id="KW-1185">Reference proteome</keyword>
<organism evidence="1 2">
    <name type="scientific">Symbiodinium natans</name>
    <dbReference type="NCBI Taxonomy" id="878477"/>
    <lineage>
        <taxon>Eukaryota</taxon>
        <taxon>Sar</taxon>
        <taxon>Alveolata</taxon>
        <taxon>Dinophyceae</taxon>
        <taxon>Suessiales</taxon>
        <taxon>Symbiodiniaceae</taxon>
        <taxon>Symbiodinium</taxon>
    </lineage>
</organism>
<comment type="caution">
    <text evidence="1">The sequence shown here is derived from an EMBL/GenBank/DDBJ whole genome shotgun (WGS) entry which is preliminary data.</text>
</comment>
<dbReference type="Proteomes" id="UP000604046">
    <property type="component" value="Unassembled WGS sequence"/>
</dbReference>
<reference evidence="1" key="1">
    <citation type="submission" date="2021-02" db="EMBL/GenBank/DDBJ databases">
        <authorList>
            <person name="Dougan E. K."/>
            <person name="Rhodes N."/>
            <person name="Thang M."/>
            <person name="Chan C."/>
        </authorList>
    </citation>
    <scope>NUCLEOTIDE SEQUENCE</scope>
</reference>
<evidence type="ECO:0000313" key="1">
    <source>
        <dbReference type="EMBL" id="CAE7230443.1"/>
    </source>
</evidence>
<proteinExistence type="predicted"/>
<accession>A0A812KHG1</accession>
<evidence type="ECO:0000313" key="2">
    <source>
        <dbReference type="Proteomes" id="UP000604046"/>
    </source>
</evidence>
<protein>
    <submittedName>
        <fullName evidence="1">Uncharacterized protein</fullName>
    </submittedName>
</protein>
<sequence length="451" mass="48825">MASVDATMKAINEACRSKGGHYATYSCQVVSWDDVSRGTVGGALSCWGANITDTYLKSKSGARLFTVRSDNWNEKLGVVPANQVAVVASHAGGPPQPVTLRSVLQQMGTYGSYAGLDGQTDLSDPKLDMQCSIRFQTTFIPVEDSGDGRSKLEFATEAYNYNTMDDADPRNLVLLCTSQGMAVQQDGRGAKKLFHHAVDGEGKIHRYWLEAEESRHKVGGEQQETQQERAEALSRGKATSSVIGIKAMGQRFNVLMTIQVPLQQQARPKRRALGLAMPLALFGASKCAAAPVEACGAIGIGAMEECMEDDCDSDLDGFTMVEECSRERCVAMPAARRGTSSAARVSRGTEHDVWRGLSIKSPKRNASEHVTVTVVIYNAVKGGVPTPEDVAAAVDDLEALYSACADQGRLAETKFDFMKEQLKVDDMVDITSKLTFQPPQVDVLQHDVFPI</sequence>
<name>A0A812KHG1_9DINO</name>
<dbReference type="AlphaFoldDB" id="A0A812KHG1"/>
<gene>
    <name evidence="1" type="ORF">SNAT2548_LOCUS9359</name>
</gene>